<dbReference type="GO" id="GO:0043130">
    <property type="term" value="F:ubiquitin binding"/>
    <property type="evidence" value="ECO:0007669"/>
    <property type="project" value="TreeGrafter"/>
</dbReference>
<dbReference type="InterPro" id="IPR029071">
    <property type="entry name" value="Ubiquitin-like_domsf"/>
</dbReference>
<dbReference type="GO" id="GO:0007030">
    <property type="term" value="P:Golgi organization"/>
    <property type="evidence" value="ECO:0007669"/>
    <property type="project" value="TreeGrafter"/>
</dbReference>
<feature type="compositionally biased region" description="Gly residues" evidence="1">
    <location>
        <begin position="66"/>
        <end position="76"/>
    </location>
</feature>
<evidence type="ECO:0008006" key="6">
    <source>
        <dbReference type="Google" id="ProtNLM"/>
    </source>
</evidence>
<dbReference type="PROSITE" id="PS51399">
    <property type="entry name" value="SEP"/>
    <property type="match status" value="1"/>
</dbReference>
<dbReference type="Proteomes" id="UP000027222">
    <property type="component" value="Unassembled WGS sequence"/>
</dbReference>
<dbReference type="GO" id="GO:0061025">
    <property type="term" value="P:membrane fusion"/>
    <property type="evidence" value="ECO:0007669"/>
    <property type="project" value="TreeGrafter"/>
</dbReference>
<dbReference type="SMART" id="SM00553">
    <property type="entry name" value="SEP"/>
    <property type="match status" value="1"/>
</dbReference>
<sequence>MSDNDSNSTGRTLGGDPAEPLPSNWARPAAAPRVGRIGDWSGSSSSGGGGSGRDGRFGTISSLGASSGGGGGGGGRPPARDEDDDDDDDDENKEAESWFAGGERSGLSIENPDRQRSVPGGRMVQDLLRRAAQAGPAPEAPSRPSAFFGGGHTLGSDEVDSSYIPDPSAEAGEQQTAIRHLTFWRDGFQVEDGELMRYDDPAQAQILAEINAGHAPLSILNIEQGQHVELRVAKRTNEDYVPPKGGKSFSGSGNRLGAVVPDVAALSGSTASMPGSFPPTLTASTPSPSVERSEISTKFEVDQSKPTTSIQIRLADGTRMVCRMNLTHTVGDIRNFINASRPENLTRPYTIGTTFPNRTLDDDTATIQGAGLVNSVVVQRWV</sequence>
<dbReference type="Pfam" id="PF00789">
    <property type="entry name" value="UBX"/>
    <property type="match status" value="1"/>
</dbReference>
<accession>A0A067SPH0</accession>
<dbReference type="GO" id="GO:0031468">
    <property type="term" value="P:nuclear membrane reassembly"/>
    <property type="evidence" value="ECO:0007669"/>
    <property type="project" value="TreeGrafter"/>
</dbReference>
<evidence type="ECO:0000256" key="1">
    <source>
        <dbReference type="SAM" id="MobiDB-lite"/>
    </source>
</evidence>
<feature type="compositionally biased region" description="Low complexity" evidence="1">
    <location>
        <begin position="278"/>
        <end position="289"/>
    </location>
</feature>
<evidence type="ECO:0000259" key="2">
    <source>
        <dbReference type="PROSITE" id="PS50033"/>
    </source>
</evidence>
<dbReference type="PROSITE" id="PS50033">
    <property type="entry name" value="UBX"/>
    <property type="match status" value="1"/>
</dbReference>
<feature type="compositionally biased region" description="Acidic residues" evidence="1">
    <location>
        <begin position="81"/>
        <end position="93"/>
    </location>
</feature>
<evidence type="ECO:0000259" key="3">
    <source>
        <dbReference type="PROSITE" id="PS51399"/>
    </source>
</evidence>
<dbReference type="InterPro" id="IPR036241">
    <property type="entry name" value="NSFL1C_SEP_dom_sf"/>
</dbReference>
<dbReference type="CDD" id="cd01770">
    <property type="entry name" value="UBX_UBXN2"/>
    <property type="match status" value="1"/>
</dbReference>
<dbReference type="PANTHER" id="PTHR23333:SF20">
    <property type="entry name" value="NSFL1 COFACTOR P47"/>
    <property type="match status" value="1"/>
</dbReference>
<dbReference type="AlphaFoldDB" id="A0A067SPH0"/>
<dbReference type="GO" id="GO:0005829">
    <property type="term" value="C:cytosol"/>
    <property type="evidence" value="ECO:0007669"/>
    <property type="project" value="TreeGrafter"/>
</dbReference>
<protein>
    <recommendedName>
        <fullName evidence="6">UBX domain-containing protein</fullName>
    </recommendedName>
</protein>
<feature type="domain" description="UBX" evidence="2">
    <location>
        <begin position="303"/>
        <end position="380"/>
    </location>
</feature>
<dbReference type="OrthoDB" id="25887at2759"/>
<dbReference type="HOGENOM" id="CLU_029402_4_1_1"/>
<dbReference type="SUPFAM" id="SSF54236">
    <property type="entry name" value="Ubiquitin-like"/>
    <property type="match status" value="1"/>
</dbReference>
<dbReference type="PANTHER" id="PTHR23333">
    <property type="entry name" value="UBX DOMAIN CONTAINING PROTEIN"/>
    <property type="match status" value="1"/>
</dbReference>
<dbReference type="Gene3D" id="3.10.20.90">
    <property type="entry name" value="Phosphatidylinositol 3-kinase Catalytic Subunit, Chain A, domain 1"/>
    <property type="match status" value="1"/>
</dbReference>
<dbReference type="EMBL" id="KL142387">
    <property type="protein sequence ID" value="KDR72801.1"/>
    <property type="molecule type" value="Genomic_DNA"/>
</dbReference>
<feature type="region of interest" description="Disordered" evidence="1">
    <location>
        <begin position="270"/>
        <end position="289"/>
    </location>
</feature>
<dbReference type="GO" id="GO:0005634">
    <property type="term" value="C:nucleus"/>
    <property type="evidence" value="ECO:0007669"/>
    <property type="project" value="TreeGrafter"/>
</dbReference>
<dbReference type="SMART" id="SM00166">
    <property type="entry name" value="UBX"/>
    <property type="match status" value="1"/>
</dbReference>
<feature type="region of interest" description="Disordered" evidence="1">
    <location>
        <begin position="1"/>
        <end position="119"/>
    </location>
</feature>
<feature type="compositionally biased region" description="Polar residues" evidence="1">
    <location>
        <begin position="1"/>
        <end position="11"/>
    </location>
</feature>
<reference evidence="5" key="1">
    <citation type="journal article" date="2014" name="Proc. Natl. Acad. Sci. U.S.A.">
        <title>Extensive sampling of basidiomycete genomes demonstrates inadequacy of the white-rot/brown-rot paradigm for wood decay fungi.</title>
        <authorList>
            <person name="Riley R."/>
            <person name="Salamov A.A."/>
            <person name="Brown D.W."/>
            <person name="Nagy L.G."/>
            <person name="Floudas D."/>
            <person name="Held B.W."/>
            <person name="Levasseur A."/>
            <person name="Lombard V."/>
            <person name="Morin E."/>
            <person name="Otillar R."/>
            <person name="Lindquist E.A."/>
            <person name="Sun H."/>
            <person name="LaButti K.M."/>
            <person name="Schmutz J."/>
            <person name="Jabbour D."/>
            <person name="Luo H."/>
            <person name="Baker S.E."/>
            <person name="Pisabarro A.G."/>
            <person name="Walton J.D."/>
            <person name="Blanchette R.A."/>
            <person name="Henrissat B."/>
            <person name="Martin F."/>
            <person name="Cullen D."/>
            <person name="Hibbett D.S."/>
            <person name="Grigoriev I.V."/>
        </authorList>
    </citation>
    <scope>NUCLEOTIDE SEQUENCE [LARGE SCALE GENOMIC DNA]</scope>
    <source>
        <strain evidence="5">CBS 339.88</strain>
    </source>
</reference>
<organism evidence="4 5">
    <name type="scientific">Galerina marginata (strain CBS 339.88)</name>
    <dbReference type="NCBI Taxonomy" id="685588"/>
    <lineage>
        <taxon>Eukaryota</taxon>
        <taxon>Fungi</taxon>
        <taxon>Dikarya</taxon>
        <taxon>Basidiomycota</taxon>
        <taxon>Agaricomycotina</taxon>
        <taxon>Agaricomycetes</taxon>
        <taxon>Agaricomycetidae</taxon>
        <taxon>Agaricales</taxon>
        <taxon>Agaricineae</taxon>
        <taxon>Strophariaceae</taxon>
        <taxon>Galerina</taxon>
    </lineage>
</organism>
<gene>
    <name evidence="4" type="ORF">GALMADRAFT_252068</name>
</gene>
<keyword evidence="5" id="KW-1185">Reference proteome</keyword>
<dbReference type="Pfam" id="PF08059">
    <property type="entry name" value="SEP"/>
    <property type="match status" value="1"/>
</dbReference>
<dbReference type="GO" id="GO:0043161">
    <property type="term" value="P:proteasome-mediated ubiquitin-dependent protein catabolic process"/>
    <property type="evidence" value="ECO:0007669"/>
    <property type="project" value="TreeGrafter"/>
</dbReference>
<feature type="domain" description="SEP" evidence="3">
    <location>
        <begin position="176"/>
        <end position="241"/>
    </location>
</feature>
<evidence type="ECO:0000313" key="4">
    <source>
        <dbReference type="EMBL" id="KDR72801.1"/>
    </source>
</evidence>
<dbReference type="InterPro" id="IPR012989">
    <property type="entry name" value="SEP_domain"/>
</dbReference>
<dbReference type="InterPro" id="IPR001012">
    <property type="entry name" value="UBX_dom"/>
</dbReference>
<proteinExistence type="predicted"/>
<dbReference type="Gene3D" id="3.30.420.210">
    <property type="entry name" value="SEP domain"/>
    <property type="match status" value="1"/>
</dbReference>
<evidence type="ECO:0000313" key="5">
    <source>
        <dbReference type="Proteomes" id="UP000027222"/>
    </source>
</evidence>
<name>A0A067SPH0_GALM3</name>
<dbReference type="STRING" id="685588.A0A067SPH0"/>
<dbReference type="GO" id="GO:0000045">
    <property type="term" value="P:autophagosome assembly"/>
    <property type="evidence" value="ECO:0007669"/>
    <property type="project" value="TreeGrafter"/>
</dbReference>
<feature type="region of interest" description="Disordered" evidence="1">
    <location>
        <begin position="131"/>
        <end position="174"/>
    </location>
</feature>
<dbReference type="SUPFAM" id="SSF102848">
    <property type="entry name" value="NSFL1 (p97 ATPase) cofactor p47, SEP domain"/>
    <property type="match status" value="1"/>
</dbReference>
<dbReference type="FunFam" id="3.30.420.210:FF:000002">
    <property type="entry name" value="UBX domain-containing protein 1"/>
    <property type="match status" value="1"/>
</dbReference>